<sequence>MEKSRPTLLLLILILIVIFVAAPVAVSAEKFVVGDKQRWAPNVNYTAWSDSHRFHVGDWLVFYFEKGMYDVMEVNATAYEACAGDDPIVNWSRGDSFAYQLNRTGRYYFICSRGYCYGGMKVSILAETLPPLAPSPRPQDNSAAVTSAPRRFSAWLAAVSGAVALALVLWFP</sequence>
<evidence type="ECO:0000256" key="5">
    <source>
        <dbReference type="ARBA" id="ARBA00037626"/>
    </source>
</evidence>
<comment type="similarity">
    <text evidence="4">Belongs to the early nodulin-like (ENODL) family.</text>
</comment>
<keyword evidence="2" id="KW-1015">Disulfide bond</keyword>
<dbReference type="OrthoDB" id="1851979at2759"/>
<proteinExistence type="inferred from homology"/>
<dbReference type="GO" id="GO:0005886">
    <property type="term" value="C:plasma membrane"/>
    <property type="evidence" value="ECO:0007669"/>
    <property type="project" value="TreeGrafter"/>
</dbReference>
<dbReference type="Proteomes" id="UP001055439">
    <property type="component" value="Chromosome 4"/>
</dbReference>
<keyword evidence="6" id="KW-0472">Membrane</keyword>
<feature type="transmembrane region" description="Helical" evidence="6">
    <location>
        <begin position="152"/>
        <end position="171"/>
    </location>
</feature>
<gene>
    <name evidence="9" type="ORF">MUK42_35272</name>
</gene>
<dbReference type="EMBL" id="CP097506">
    <property type="protein sequence ID" value="URD96029.1"/>
    <property type="molecule type" value="Genomic_DNA"/>
</dbReference>
<feature type="signal peptide" evidence="7">
    <location>
        <begin position="1"/>
        <end position="28"/>
    </location>
</feature>
<dbReference type="GO" id="GO:0009055">
    <property type="term" value="F:electron transfer activity"/>
    <property type="evidence" value="ECO:0007669"/>
    <property type="project" value="InterPro"/>
</dbReference>
<evidence type="ECO:0000256" key="6">
    <source>
        <dbReference type="SAM" id="Phobius"/>
    </source>
</evidence>
<dbReference type="AlphaFoldDB" id="A0A9E7JXI7"/>
<feature type="domain" description="Phytocyanin" evidence="8">
    <location>
        <begin position="29"/>
        <end position="128"/>
    </location>
</feature>
<dbReference type="InterPro" id="IPR008972">
    <property type="entry name" value="Cupredoxin"/>
</dbReference>
<keyword evidence="10" id="KW-1185">Reference proteome</keyword>
<keyword evidence="1 7" id="KW-0732">Signal</keyword>
<dbReference type="InterPro" id="IPR039391">
    <property type="entry name" value="Phytocyanin-like"/>
</dbReference>
<dbReference type="PANTHER" id="PTHR33021:SF214">
    <property type="entry name" value="BLUE COPPER PROTEIN"/>
    <property type="match status" value="1"/>
</dbReference>
<evidence type="ECO:0000313" key="10">
    <source>
        <dbReference type="Proteomes" id="UP001055439"/>
    </source>
</evidence>
<feature type="chain" id="PRO_5038407148" evidence="7">
    <location>
        <begin position="29"/>
        <end position="172"/>
    </location>
</feature>
<keyword evidence="6" id="KW-1133">Transmembrane helix</keyword>
<evidence type="ECO:0000256" key="2">
    <source>
        <dbReference type="ARBA" id="ARBA00023157"/>
    </source>
</evidence>
<accession>A0A9E7JXI7</accession>
<dbReference type="Gene3D" id="2.60.40.420">
    <property type="entry name" value="Cupredoxins - blue copper proteins"/>
    <property type="match status" value="1"/>
</dbReference>
<comment type="function">
    <text evidence="5">May act as a carbohydrate transporter.</text>
</comment>
<dbReference type="InterPro" id="IPR003245">
    <property type="entry name" value="Phytocyanin_dom"/>
</dbReference>
<dbReference type="Pfam" id="PF02298">
    <property type="entry name" value="Cu_bind_like"/>
    <property type="match status" value="1"/>
</dbReference>
<protein>
    <submittedName>
        <fullName evidence="9">Plastocyanin-like domain</fullName>
    </submittedName>
</protein>
<evidence type="ECO:0000259" key="8">
    <source>
        <dbReference type="PROSITE" id="PS51485"/>
    </source>
</evidence>
<dbReference type="PANTHER" id="PTHR33021">
    <property type="entry name" value="BLUE COPPER PROTEIN"/>
    <property type="match status" value="1"/>
</dbReference>
<evidence type="ECO:0000256" key="7">
    <source>
        <dbReference type="SAM" id="SignalP"/>
    </source>
</evidence>
<name>A0A9E7JXI7_9LILI</name>
<dbReference type="PROSITE" id="PS51485">
    <property type="entry name" value="PHYTOCYANIN"/>
    <property type="match status" value="1"/>
</dbReference>
<evidence type="ECO:0000256" key="4">
    <source>
        <dbReference type="ARBA" id="ARBA00035011"/>
    </source>
</evidence>
<reference evidence="9" key="1">
    <citation type="submission" date="2022-05" db="EMBL/GenBank/DDBJ databases">
        <title>The Musa troglodytarum L. genome provides insights into the mechanism of non-climacteric behaviour and enrichment of carotenoids.</title>
        <authorList>
            <person name="Wang J."/>
        </authorList>
    </citation>
    <scope>NUCLEOTIDE SEQUENCE</scope>
    <source>
        <tissue evidence="9">Leaf</tissue>
    </source>
</reference>
<dbReference type="SUPFAM" id="SSF49503">
    <property type="entry name" value="Cupredoxins"/>
    <property type="match status" value="1"/>
</dbReference>
<evidence type="ECO:0000256" key="3">
    <source>
        <dbReference type="ARBA" id="ARBA00023180"/>
    </source>
</evidence>
<keyword evidence="3" id="KW-0325">Glycoprotein</keyword>
<evidence type="ECO:0000313" key="9">
    <source>
        <dbReference type="EMBL" id="URD96029.1"/>
    </source>
</evidence>
<organism evidence="9 10">
    <name type="scientific">Musa troglodytarum</name>
    <name type="common">fe'i banana</name>
    <dbReference type="NCBI Taxonomy" id="320322"/>
    <lineage>
        <taxon>Eukaryota</taxon>
        <taxon>Viridiplantae</taxon>
        <taxon>Streptophyta</taxon>
        <taxon>Embryophyta</taxon>
        <taxon>Tracheophyta</taxon>
        <taxon>Spermatophyta</taxon>
        <taxon>Magnoliopsida</taxon>
        <taxon>Liliopsida</taxon>
        <taxon>Zingiberales</taxon>
        <taxon>Musaceae</taxon>
        <taxon>Musa</taxon>
    </lineage>
</organism>
<dbReference type="FunFam" id="2.60.40.420:FF:000018">
    <property type="entry name" value="Lamin-like protein"/>
    <property type="match status" value="1"/>
</dbReference>
<evidence type="ECO:0000256" key="1">
    <source>
        <dbReference type="ARBA" id="ARBA00022729"/>
    </source>
</evidence>
<keyword evidence="6" id="KW-0812">Transmembrane</keyword>